<gene>
    <name evidence="3" type="ORF">VSS37_00775</name>
</gene>
<dbReference type="InterPro" id="IPR050807">
    <property type="entry name" value="TransReg_Diox_bact_type"/>
</dbReference>
<proteinExistence type="predicted"/>
<dbReference type="InterPro" id="IPR010982">
    <property type="entry name" value="Lambda_DNA-bd_dom_sf"/>
</dbReference>
<accession>A0ABU6CRM7</accession>
<dbReference type="SUPFAM" id="SSF47413">
    <property type="entry name" value="lambda repressor-like DNA-binding domains"/>
    <property type="match status" value="1"/>
</dbReference>
<dbReference type="PANTHER" id="PTHR46797:SF1">
    <property type="entry name" value="METHYLPHOSPHONATE SYNTHASE"/>
    <property type="match status" value="1"/>
</dbReference>
<evidence type="ECO:0000256" key="1">
    <source>
        <dbReference type="ARBA" id="ARBA00023125"/>
    </source>
</evidence>
<dbReference type="Gene3D" id="1.10.260.40">
    <property type="entry name" value="lambda repressor-like DNA-binding domains"/>
    <property type="match status" value="1"/>
</dbReference>
<name>A0ABU6CRM7_9GAMM</name>
<reference evidence="3 4" key="2">
    <citation type="submission" date="2024-01" db="EMBL/GenBank/DDBJ databases">
        <authorList>
            <person name="Xie X."/>
        </authorList>
    </citation>
    <scope>NUCLEOTIDE SEQUENCE [LARGE SCALE GENOMIC DNA]</scope>
    <source>
        <strain evidence="3">SCUT-1</strain>
    </source>
</reference>
<sequence>MSLGTRLKELRLGREVSLQAVADSVGASKPHIWELERGTTKNPSIDLLKKLAMYYDVSLDYLAELKDREELDIAQTFARQIADKNLTEGDRKALLSLAEVLSRKNGKTGTD</sequence>
<dbReference type="Proteomes" id="UP001308005">
    <property type="component" value="Unassembled WGS sequence"/>
</dbReference>
<keyword evidence="1" id="KW-0238">DNA-binding</keyword>
<protein>
    <submittedName>
        <fullName evidence="3">Helix-turn-helix transcriptional regulator</fullName>
    </submittedName>
</protein>
<evidence type="ECO:0000259" key="2">
    <source>
        <dbReference type="PROSITE" id="PS50943"/>
    </source>
</evidence>
<reference evidence="4" key="1">
    <citation type="submission" date="2023-07" db="EMBL/GenBank/DDBJ databases">
        <title>The carbon used by Thiothrix.</title>
        <authorList>
            <person name="Chen L."/>
        </authorList>
    </citation>
    <scope>NUCLEOTIDE SEQUENCE [LARGE SCALE GENOMIC DNA]</scope>
</reference>
<dbReference type="SMART" id="SM00530">
    <property type="entry name" value="HTH_XRE"/>
    <property type="match status" value="1"/>
</dbReference>
<feature type="domain" description="HTH cro/C1-type" evidence="2">
    <location>
        <begin position="7"/>
        <end position="62"/>
    </location>
</feature>
<dbReference type="EMBL" id="JAYMYJ010000008">
    <property type="protein sequence ID" value="MEB4589500.1"/>
    <property type="molecule type" value="Genomic_DNA"/>
</dbReference>
<dbReference type="Pfam" id="PF13560">
    <property type="entry name" value="HTH_31"/>
    <property type="match status" value="1"/>
</dbReference>
<organism evidence="3 4">
    <name type="scientific">Candidatus Thiothrix phosphatis</name>
    <dbReference type="NCBI Taxonomy" id="3112415"/>
    <lineage>
        <taxon>Bacteria</taxon>
        <taxon>Pseudomonadati</taxon>
        <taxon>Pseudomonadota</taxon>
        <taxon>Gammaproteobacteria</taxon>
        <taxon>Thiotrichales</taxon>
        <taxon>Thiotrichaceae</taxon>
        <taxon>Thiothrix</taxon>
    </lineage>
</organism>
<comment type="caution">
    <text evidence="3">The sequence shown here is derived from an EMBL/GenBank/DDBJ whole genome shotgun (WGS) entry which is preliminary data.</text>
</comment>
<dbReference type="RefSeq" id="WP_324692693.1">
    <property type="nucleotide sequence ID" value="NZ_JAYMYJ010000008.1"/>
</dbReference>
<keyword evidence="4" id="KW-1185">Reference proteome</keyword>
<dbReference type="InterPro" id="IPR001387">
    <property type="entry name" value="Cro/C1-type_HTH"/>
</dbReference>
<evidence type="ECO:0000313" key="3">
    <source>
        <dbReference type="EMBL" id="MEB4589500.1"/>
    </source>
</evidence>
<dbReference type="CDD" id="cd00093">
    <property type="entry name" value="HTH_XRE"/>
    <property type="match status" value="1"/>
</dbReference>
<dbReference type="PANTHER" id="PTHR46797">
    <property type="entry name" value="HTH-TYPE TRANSCRIPTIONAL REGULATOR"/>
    <property type="match status" value="1"/>
</dbReference>
<evidence type="ECO:0000313" key="4">
    <source>
        <dbReference type="Proteomes" id="UP001308005"/>
    </source>
</evidence>
<dbReference type="PROSITE" id="PS50943">
    <property type="entry name" value="HTH_CROC1"/>
    <property type="match status" value="1"/>
</dbReference>